<dbReference type="AlphaFoldDB" id="A0A2I0VT15"/>
<dbReference type="GO" id="GO:0009694">
    <property type="term" value="P:jasmonic acid metabolic process"/>
    <property type="evidence" value="ECO:0007669"/>
    <property type="project" value="TreeGrafter"/>
</dbReference>
<dbReference type="GO" id="GO:0080030">
    <property type="term" value="F:methyl indole-3-acetate esterase activity"/>
    <property type="evidence" value="ECO:0007669"/>
    <property type="project" value="TreeGrafter"/>
</dbReference>
<dbReference type="GO" id="GO:0080031">
    <property type="term" value="F:methyl salicylate esterase activity"/>
    <property type="evidence" value="ECO:0007669"/>
    <property type="project" value="TreeGrafter"/>
</dbReference>
<dbReference type="InterPro" id="IPR045889">
    <property type="entry name" value="MES/HNL"/>
</dbReference>
<organism evidence="1 2">
    <name type="scientific">Dendrobium catenatum</name>
    <dbReference type="NCBI Taxonomy" id="906689"/>
    <lineage>
        <taxon>Eukaryota</taxon>
        <taxon>Viridiplantae</taxon>
        <taxon>Streptophyta</taxon>
        <taxon>Embryophyta</taxon>
        <taxon>Tracheophyta</taxon>
        <taxon>Spermatophyta</taxon>
        <taxon>Magnoliopsida</taxon>
        <taxon>Liliopsida</taxon>
        <taxon>Asparagales</taxon>
        <taxon>Orchidaceae</taxon>
        <taxon>Epidendroideae</taxon>
        <taxon>Malaxideae</taxon>
        <taxon>Dendrobiinae</taxon>
        <taxon>Dendrobium</taxon>
    </lineage>
</organism>
<reference evidence="1 2" key="2">
    <citation type="journal article" date="2017" name="Nature">
        <title>The Apostasia genome and the evolution of orchids.</title>
        <authorList>
            <person name="Zhang G.Q."/>
            <person name="Liu K.W."/>
            <person name="Li Z."/>
            <person name="Lohaus R."/>
            <person name="Hsiao Y.Y."/>
            <person name="Niu S.C."/>
            <person name="Wang J.Y."/>
            <person name="Lin Y.C."/>
            <person name="Xu Q."/>
            <person name="Chen L.J."/>
            <person name="Yoshida K."/>
            <person name="Fujiwara S."/>
            <person name="Wang Z.W."/>
            <person name="Zhang Y.Q."/>
            <person name="Mitsuda N."/>
            <person name="Wang M."/>
            <person name="Liu G.H."/>
            <person name="Pecoraro L."/>
            <person name="Huang H.X."/>
            <person name="Xiao X.J."/>
            <person name="Lin M."/>
            <person name="Wu X.Y."/>
            <person name="Wu W.L."/>
            <person name="Chen Y.Y."/>
            <person name="Chang S.B."/>
            <person name="Sakamoto S."/>
            <person name="Ohme-Takagi M."/>
            <person name="Yagi M."/>
            <person name="Zeng S.J."/>
            <person name="Shen C.Y."/>
            <person name="Yeh C.M."/>
            <person name="Luo Y.B."/>
            <person name="Tsai W.C."/>
            <person name="Van de Peer Y."/>
            <person name="Liu Z.J."/>
        </authorList>
    </citation>
    <scope>NUCLEOTIDE SEQUENCE [LARGE SCALE GENOMIC DNA]</scope>
    <source>
        <tissue evidence="1">The whole plant</tissue>
    </source>
</reference>
<reference evidence="1 2" key="1">
    <citation type="journal article" date="2016" name="Sci. Rep.">
        <title>The Dendrobium catenatum Lindl. genome sequence provides insights into polysaccharide synthase, floral development and adaptive evolution.</title>
        <authorList>
            <person name="Zhang G.Q."/>
            <person name="Xu Q."/>
            <person name="Bian C."/>
            <person name="Tsai W.C."/>
            <person name="Yeh C.M."/>
            <person name="Liu K.W."/>
            <person name="Yoshida K."/>
            <person name="Zhang L.S."/>
            <person name="Chang S.B."/>
            <person name="Chen F."/>
            <person name="Shi Y."/>
            <person name="Su Y.Y."/>
            <person name="Zhang Y.Q."/>
            <person name="Chen L.J."/>
            <person name="Yin Y."/>
            <person name="Lin M."/>
            <person name="Huang H."/>
            <person name="Deng H."/>
            <person name="Wang Z.W."/>
            <person name="Zhu S.L."/>
            <person name="Zhao X."/>
            <person name="Deng C."/>
            <person name="Niu S.C."/>
            <person name="Huang J."/>
            <person name="Wang M."/>
            <person name="Liu G.H."/>
            <person name="Yang H.J."/>
            <person name="Xiao X.J."/>
            <person name="Hsiao Y.Y."/>
            <person name="Wu W.L."/>
            <person name="Chen Y.Y."/>
            <person name="Mitsuda N."/>
            <person name="Ohme-Takagi M."/>
            <person name="Luo Y.B."/>
            <person name="Van de Peer Y."/>
            <person name="Liu Z.J."/>
        </authorList>
    </citation>
    <scope>NUCLEOTIDE SEQUENCE [LARGE SCALE GENOMIC DNA]</scope>
    <source>
        <tissue evidence="1">The whole plant</tissue>
    </source>
</reference>
<accession>A0A2I0VT15</accession>
<evidence type="ECO:0000313" key="2">
    <source>
        <dbReference type="Proteomes" id="UP000233837"/>
    </source>
</evidence>
<dbReference type="EMBL" id="KZ503267">
    <property type="protein sequence ID" value="PKU66543.1"/>
    <property type="molecule type" value="Genomic_DNA"/>
</dbReference>
<dbReference type="GO" id="GO:0009696">
    <property type="term" value="P:salicylic acid metabolic process"/>
    <property type="evidence" value="ECO:0007669"/>
    <property type="project" value="TreeGrafter"/>
</dbReference>
<evidence type="ECO:0000313" key="1">
    <source>
        <dbReference type="EMBL" id="PKU66543.1"/>
    </source>
</evidence>
<dbReference type="STRING" id="906689.A0A2I0VT15"/>
<name>A0A2I0VT15_9ASPA</name>
<dbReference type="SUPFAM" id="SSF53474">
    <property type="entry name" value="alpha/beta-Hydrolases"/>
    <property type="match status" value="1"/>
</dbReference>
<dbReference type="Proteomes" id="UP000233837">
    <property type="component" value="Unassembled WGS sequence"/>
</dbReference>
<keyword evidence="2" id="KW-1185">Reference proteome</keyword>
<dbReference type="PANTHER" id="PTHR10992">
    <property type="entry name" value="METHYLESTERASE FAMILY MEMBER"/>
    <property type="match status" value="1"/>
</dbReference>
<dbReference type="PANTHER" id="PTHR10992:SF1032">
    <property type="entry name" value="METHYLESTERASE 17"/>
    <property type="match status" value="1"/>
</dbReference>
<proteinExistence type="predicted"/>
<gene>
    <name evidence="1" type="primary">MES7</name>
    <name evidence="1" type="ORF">MA16_Dca006871</name>
</gene>
<dbReference type="InterPro" id="IPR029058">
    <property type="entry name" value="AB_hydrolase_fold"/>
</dbReference>
<dbReference type="Gene3D" id="3.40.50.1820">
    <property type="entry name" value="alpha/beta hydrolase"/>
    <property type="match status" value="1"/>
</dbReference>
<protein>
    <submittedName>
        <fullName evidence="1">Methylesterase 7</fullName>
    </submittedName>
</protein>
<dbReference type="GO" id="GO:0080032">
    <property type="term" value="F:methyl jasmonate esterase activity"/>
    <property type="evidence" value="ECO:0007669"/>
    <property type="project" value="TreeGrafter"/>
</dbReference>
<sequence length="89" mass="10031">MKDMTEKHIKGEERMSEQNNLKIILVHGCGHGAWCWYKVVAILRSQGYSVTTVDLAASGSDPRRMPGDDAMLTADFHHWSERGDEGQRS</sequence>